<feature type="region of interest" description="Disordered" evidence="5">
    <location>
        <begin position="748"/>
        <end position="769"/>
    </location>
</feature>
<evidence type="ECO:0000313" key="7">
    <source>
        <dbReference type="Proteomes" id="UP000009168"/>
    </source>
</evidence>
<evidence type="ECO:0000256" key="2">
    <source>
        <dbReference type="ARBA" id="ARBA00022737"/>
    </source>
</evidence>
<dbReference type="GeneID" id="7833035"/>
<feature type="repeat" description="WD" evidence="3">
    <location>
        <begin position="457"/>
        <end position="497"/>
    </location>
</feature>
<dbReference type="InterPro" id="IPR019775">
    <property type="entry name" value="WD40_repeat_CS"/>
</dbReference>
<dbReference type="PROSITE" id="PS50082">
    <property type="entry name" value="WD_REPEATS_2"/>
    <property type="match status" value="2"/>
</dbReference>
<proteinExistence type="predicted"/>
<dbReference type="Proteomes" id="UP000009168">
    <property type="component" value="Unassembled WGS sequence"/>
</dbReference>
<keyword evidence="7" id="KW-1185">Reference proteome</keyword>
<protein>
    <submittedName>
        <fullName evidence="6">WD domain, G-beta repeat protein</fullName>
    </submittedName>
</protein>
<dbReference type="OrthoDB" id="285937at2759"/>
<dbReference type="Pfam" id="PF00400">
    <property type="entry name" value="WD40"/>
    <property type="match status" value="2"/>
</dbReference>
<keyword evidence="4" id="KW-0175">Coiled coil</keyword>
<feature type="coiled-coil region" evidence="4">
    <location>
        <begin position="901"/>
        <end position="928"/>
    </location>
</feature>
<dbReference type="KEGG" id="tet:TTHERM_00299950"/>
<gene>
    <name evidence="6" type="ORF">TTHERM_00299950</name>
</gene>
<evidence type="ECO:0000256" key="4">
    <source>
        <dbReference type="SAM" id="Coils"/>
    </source>
</evidence>
<accession>I7M3T7</accession>
<dbReference type="EMBL" id="GG662449">
    <property type="protein sequence ID" value="EAS04277.2"/>
    <property type="molecule type" value="Genomic_DNA"/>
</dbReference>
<feature type="repeat" description="WD" evidence="3">
    <location>
        <begin position="507"/>
        <end position="541"/>
    </location>
</feature>
<organism evidence="6 7">
    <name type="scientific">Tetrahymena thermophila (strain SB210)</name>
    <dbReference type="NCBI Taxonomy" id="312017"/>
    <lineage>
        <taxon>Eukaryota</taxon>
        <taxon>Sar</taxon>
        <taxon>Alveolata</taxon>
        <taxon>Ciliophora</taxon>
        <taxon>Intramacronucleata</taxon>
        <taxon>Oligohymenophorea</taxon>
        <taxon>Hymenostomatida</taxon>
        <taxon>Tetrahymenina</taxon>
        <taxon>Tetrahymenidae</taxon>
        <taxon>Tetrahymena</taxon>
    </lineage>
</organism>
<dbReference type="SUPFAM" id="SSF50978">
    <property type="entry name" value="WD40 repeat-like"/>
    <property type="match status" value="1"/>
</dbReference>
<dbReference type="PANTHER" id="PTHR22847:SF637">
    <property type="entry name" value="WD REPEAT DOMAIN 5B"/>
    <property type="match status" value="1"/>
</dbReference>
<evidence type="ECO:0000313" key="6">
    <source>
        <dbReference type="EMBL" id="EAS04277.2"/>
    </source>
</evidence>
<dbReference type="InterPro" id="IPR015943">
    <property type="entry name" value="WD40/YVTN_repeat-like_dom_sf"/>
</dbReference>
<evidence type="ECO:0000256" key="3">
    <source>
        <dbReference type="PROSITE-ProRule" id="PRU00221"/>
    </source>
</evidence>
<dbReference type="SMART" id="SM00320">
    <property type="entry name" value="WD40"/>
    <property type="match status" value="7"/>
</dbReference>
<dbReference type="InterPro" id="IPR001680">
    <property type="entry name" value="WD40_rpt"/>
</dbReference>
<dbReference type="InterPro" id="IPR036322">
    <property type="entry name" value="WD40_repeat_dom_sf"/>
</dbReference>
<dbReference type="Gene3D" id="2.130.10.10">
    <property type="entry name" value="YVTN repeat-like/Quinoprotein amine dehydrogenase"/>
    <property type="match status" value="1"/>
</dbReference>
<dbReference type="PANTHER" id="PTHR22847">
    <property type="entry name" value="WD40 REPEAT PROTEIN"/>
    <property type="match status" value="1"/>
</dbReference>
<dbReference type="STRING" id="312017.I7M3T7"/>
<keyword evidence="2" id="KW-0677">Repeat</keyword>
<dbReference type="RefSeq" id="XP_001024522.2">
    <property type="nucleotide sequence ID" value="XM_001024522.2"/>
</dbReference>
<reference evidence="7" key="1">
    <citation type="journal article" date="2006" name="PLoS Biol.">
        <title>Macronuclear genome sequence of the ciliate Tetrahymena thermophila, a model eukaryote.</title>
        <authorList>
            <person name="Eisen J.A."/>
            <person name="Coyne R.S."/>
            <person name="Wu M."/>
            <person name="Wu D."/>
            <person name="Thiagarajan M."/>
            <person name="Wortman J.R."/>
            <person name="Badger J.H."/>
            <person name="Ren Q."/>
            <person name="Amedeo P."/>
            <person name="Jones K.M."/>
            <person name="Tallon L.J."/>
            <person name="Delcher A.L."/>
            <person name="Salzberg S.L."/>
            <person name="Silva J.C."/>
            <person name="Haas B.J."/>
            <person name="Majoros W.H."/>
            <person name="Farzad M."/>
            <person name="Carlton J.M."/>
            <person name="Smith R.K. Jr."/>
            <person name="Garg J."/>
            <person name="Pearlman R.E."/>
            <person name="Karrer K.M."/>
            <person name="Sun L."/>
            <person name="Manning G."/>
            <person name="Elde N.C."/>
            <person name="Turkewitz A.P."/>
            <person name="Asai D.J."/>
            <person name="Wilkes D.E."/>
            <person name="Wang Y."/>
            <person name="Cai H."/>
            <person name="Collins K."/>
            <person name="Stewart B.A."/>
            <person name="Lee S.R."/>
            <person name="Wilamowska K."/>
            <person name="Weinberg Z."/>
            <person name="Ruzzo W.L."/>
            <person name="Wloga D."/>
            <person name="Gaertig J."/>
            <person name="Frankel J."/>
            <person name="Tsao C.-C."/>
            <person name="Gorovsky M.A."/>
            <person name="Keeling P.J."/>
            <person name="Waller R.F."/>
            <person name="Patron N.J."/>
            <person name="Cherry J.M."/>
            <person name="Stover N.A."/>
            <person name="Krieger C.J."/>
            <person name="del Toro C."/>
            <person name="Ryder H.F."/>
            <person name="Williamson S.C."/>
            <person name="Barbeau R.A."/>
            <person name="Hamilton E.P."/>
            <person name="Orias E."/>
        </authorList>
    </citation>
    <scope>NUCLEOTIDE SEQUENCE [LARGE SCALE GENOMIC DNA]</scope>
    <source>
        <strain evidence="7">SB210</strain>
    </source>
</reference>
<evidence type="ECO:0000256" key="1">
    <source>
        <dbReference type="ARBA" id="ARBA00022574"/>
    </source>
</evidence>
<keyword evidence="1 3" id="KW-0853">WD repeat</keyword>
<sequence length="1398" mass="162494">MSTNQQFKPNLFQQKTFFQGYLSSALLKDIHNTLGVLYYQQRSNEQDNYNQSENEKKLSQNKQIPYQIQDFDLNENDQIYNEYKEIGLAIAIGPQYLLCNIDNILINDQIVQEDRLLFRCQNREYRVKQILYQQEEYVSNTDADILEQKTEDKIFSCDYAVLIIEREIQEYVGVLQIENSFYFLQDYDQYNENKCLYVLSNTFLLERYVQDIQQNTVYIEQINQLEQICPVYIHMDSNQTSSPLLIGFYKNVNKFKQGIIQLFDSNTFLQILSWVQGYQSIAYTSKYTQETQYPYQNDKYLTKETLQKSIEERDKKLNVELKQNLYKQGCVWKLQRLNHRVMCSSSGDFKLKIWDTTTNTLVRVLDLGNNICRDLVCFNDILICACDNVLQIFNWETGQIIQKLTFKDKIQCLGQFELHKDVIATGHQNGYIHILKFSKRKSQWQAIQVIKNNQHEEHGHESFVNSIVGLNNYEMASAGTNGQIKIWNWQSGEFVKELQAHLPNKSVYFMKYLADRDTLISGGSDKSIRIWDLKNNQFKEFSFKNPLYTVELITSRYLCVGDGQDVIIYDINMNISTVIYSTTSRVNSIIKLNPNCLAVGDTDGQILLFKYSFNQSINECYQFNPNAFNSQSSNKEENTISRSPSKNVAETFCQNEKSGIKSQYQTESHPISSLASPLEYNTKQSQPPSNQNQDSSLLVQVNNQNANNDLNLLLSNRSNLKKSETLSNQFKKYQTISQNLKDQFVNQSSQLTTSRNENNKQSIQENPLNSNFGQLSSNFTLQGSSNNNFITQQLQDQQCEINENRQTLINEQNVFRLKLEDRDEQLKKVHQKYAKLFEQIFIILENYEANKLVLQHLKKDFESINQDLRKYFTNMDLIYIKQVKNLESIMQNKDKEQQIQMKTIQDALQNKQIQLEELQKSFDNQKMIIESQVEDSLKKNAYIDLLSKQINEKDNMILDSQDRIKELMQLINGLQNRMSGKTITKITTPSKETPLKIQQFNQQSRKDSQIEKENSSSFLTDKVIYSYRNQSKFQSSENHQTTSEPKIPTIVNSTKLLKNAQYPQKGNLNQVDKILEQSQIEKSITNSNNSNMTEKILQTNLILNTPIKKDQFDKHLKTDNNLTNSIKLTSTEFDQQDIYESLSYKLNNNISKNSQGVIRSKSYSKPSTYLQNSQTSTNINQENSTFRIIHSKNATPDIKEKSLSTFESIQKPILQNNTSIINQTANTQISPIKSQFSPMSKTNGQIVIKIPQPTQVCTQSREDLIKIVNDPQPPSLQQILQTASDIENMNSKQPFETNKNIQFQSNQNILDTQLSKENYETIFSYISKENQQSKKQLNQIQSFESNQQIINKQLPKQEKLNQFSDQISEKVIASKVGNITIQSRIVRSTSQKPHQIQQ</sequence>
<evidence type="ECO:0000256" key="5">
    <source>
        <dbReference type="SAM" id="MobiDB-lite"/>
    </source>
</evidence>
<dbReference type="PROSITE" id="PS50294">
    <property type="entry name" value="WD_REPEATS_REGION"/>
    <property type="match status" value="1"/>
</dbReference>
<dbReference type="PROSITE" id="PS00678">
    <property type="entry name" value="WD_REPEATS_1"/>
    <property type="match status" value="1"/>
</dbReference>
<dbReference type="InParanoid" id="I7M3T7"/>
<name>I7M3T7_TETTS</name>
<dbReference type="GO" id="GO:1990234">
    <property type="term" value="C:transferase complex"/>
    <property type="evidence" value="ECO:0007669"/>
    <property type="project" value="UniProtKB-ARBA"/>
</dbReference>